<dbReference type="CDD" id="cd23763">
    <property type="entry name" value="ASKHA_ATPase_ROK"/>
    <property type="match status" value="1"/>
</dbReference>
<dbReference type="InterPro" id="IPR000600">
    <property type="entry name" value="ROK"/>
</dbReference>
<dbReference type="InterPro" id="IPR043129">
    <property type="entry name" value="ATPase_NBD"/>
</dbReference>
<accession>A0ABW4R5X5</accession>
<feature type="region of interest" description="Disordered" evidence="1">
    <location>
        <begin position="1"/>
        <end position="23"/>
    </location>
</feature>
<keyword evidence="3" id="KW-1185">Reference proteome</keyword>
<gene>
    <name evidence="2" type="ORF">ACFSCT_08145</name>
</gene>
<dbReference type="RefSeq" id="WP_379141736.1">
    <property type="nucleotide sequence ID" value="NZ_JBHUEN010000021.1"/>
</dbReference>
<dbReference type="SUPFAM" id="SSF53067">
    <property type="entry name" value="Actin-like ATPase domain"/>
    <property type="match status" value="1"/>
</dbReference>
<dbReference type="InterPro" id="IPR036388">
    <property type="entry name" value="WH-like_DNA-bd_sf"/>
</dbReference>
<dbReference type="Proteomes" id="UP001597213">
    <property type="component" value="Unassembled WGS sequence"/>
</dbReference>
<dbReference type="Gene3D" id="3.30.420.40">
    <property type="match status" value="2"/>
</dbReference>
<feature type="compositionally biased region" description="Pro residues" evidence="1">
    <location>
        <begin position="1"/>
        <end position="10"/>
    </location>
</feature>
<dbReference type="EMBL" id="JBHUEN010000021">
    <property type="protein sequence ID" value="MFD1881681.1"/>
    <property type="molecule type" value="Genomic_DNA"/>
</dbReference>
<organism evidence="2 3">
    <name type="scientific">Paracoccus pacificus</name>
    <dbReference type="NCBI Taxonomy" id="1463598"/>
    <lineage>
        <taxon>Bacteria</taxon>
        <taxon>Pseudomonadati</taxon>
        <taxon>Pseudomonadota</taxon>
        <taxon>Alphaproteobacteria</taxon>
        <taxon>Rhodobacterales</taxon>
        <taxon>Paracoccaceae</taxon>
        <taxon>Paracoccus</taxon>
    </lineage>
</organism>
<evidence type="ECO:0000313" key="2">
    <source>
        <dbReference type="EMBL" id="MFD1881681.1"/>
    </source>
</evidence>
<name>A0ABW4R5X5_9RHOB</name>
<dbReference type="SUPFAM" id="SSF46785">
    <property type="entry name" value="Winged helix' DNA-binding domain"/>
    <property type="match status" value="1"/>
</dbReference>
<comment type="caution">
    <text evidence="2">The sequence shown here is derived from an EMBL/GenBank/DDBJ whole genome shotgun (WGS) entry which is preliminary data.</text>
</comment>
<reference evidence="3" key="1">
    <citation type="journal article" date="2019" name="Int. J. Syst. Evol. Microbiol.">
        <title>The Global Catalogue of Microorganisms (GCM) 10K type strain sequencing project: providing services to taxonomists for standard genome sequencing and annotation.</title>
        <authorList>
            <consortium name="The Broad Institute Genomics Platform"/>
            <consortium name="The Broad Institute Genome Sequencing Center for Infectious Disease"/>
            <person name="Wu L."/>
            <person name="Ma J."/>
        </authorList>
    </citation>
    <scope>NUCLEOTIDE SEQUENCE [LARGE SCALE GENOMIC DNA]</scope>
    <source>
        <strain evidence="3">CCUG 56029</strain>
    </source>
</reference>
<dbReference type="PANTHER" id="PTHR18964">
    <property type="entry name" value="ROK (REPRESSOR, ORF, KINASE) FAMILY"/>
    <property type="match status" value="1"/>
</dbReference>
<evidence type="ECO:0000256" key="1">
    <source>
        <dbReference type="SAM" id="MobiDB-lite"/>
    </source>
</evidence>
<dbReference type="Pfam" id="PF00480">
    <property type="entry name" value="ROK"/>
    <property type="match status" value="1"/>
</dbReference>
<protein>
    <submittedName>
        <fullName evidence="2">ROK family transcriptional regulator</fullName>
    </submittedName>
</protein>
<dbReference type="InterPro" id="IPR036390">
    <property type="entry name" value="WH_DNA-bd_sf"/>
</dbReference>
<dbReference type="PANTHER" id="PTHR18964:SF169">
    <property type="entry name" value="N-ACETYLMANNOSAMINE KINASE"/>
    <property type="match status" value="1"/>
</dbReference>
<dbReference type="Gene3D" id="1.10.10.10">
    <property type="entry name" value="Winged helix-like DNA-binding domain superfamily/Winged helix DNA-binding domain"/>
    <property type="match status" value="1"/>
</dbReference>
<evidence type="ECO:0000313" key="3">
    <source>
        <dbReference type="Proteomes" id="UP001597213"/>
    </source>
</evidence>
<proteinExistence type="predicted"/>
<sequence length="386" mass="41499">MSASKPPLPAAPTQQTDGSAIRDTVTGSERQILRQIWRQPGISRVELTQHSDLAQQSIHRLVDGLCARGIVAMGPPVPGTGRGKPSPTLRLNGAHAYTVGISVNVNVIDICVMDQSGRILAERAMPRDRGMEEELGRIRAVIATLGAELNLDESRLFGIGLSIAGYHVGGTQMNAALPLHDWSLIELGPLMSARFSKPVWVNNGGNTAALAENMMGIGNHVRTFAYLSFNYGFGGGLIHDGELLTGGFGNAGEFGGMFDETDRPLRPALQLLVEHLAGYGVEIPSITYLRERFDPNWPGVREWIEKVQPAHIRMVNAIIAVINPQAIVYGGQIPPALAQMLIDGIRIFSEARYGVAAPRPKFIISQLGGTASAIGAAMVPLKEGFY</sequence>